<feature type="chain" id="PRO_5003973571" evidence="2">
    <location>
        <begin position="24"/>
        <end position="515"/>
    </location>
</feature>
<dbReference type="KEGG" id="eiv:EIN_129110"/>
<keyword evidence="4" id="KW-1185">Reference proteome</keyword>
<proteinExistence type="predicted"/>
<dbReference type="EMBL" id="KB206458">
    <property type="protein sequence ID" value="ELP91571.1"/>
    <property type="molecule type" value="Genomic_DNA"/>
</dbReference>
<evidence type="ECO:0000256" key="1">
    <source>
        <dbReference type="SAM" id="Phobius"/>
    </source>
</evidence>
<keyword evidence="1" id="KW-0472">Membrane</keyword>
<dbReference type="VEuPathDB" id="AmoebaDB:EIN_129110"/>
<dbReference type="Proteomes" id="UP000014680">
    <property type="component" value="Unassembled WGS sequence"/>
</dbReference>
<protein>
    <submittedName>
        <fullName evidence="3">Uncharacterized protein</fullName>
    </submittedName>
</protein>
<dbReference type="RefSeq" id="XP_004258342.1">
    <property type="nucleotide sequence ID" value="XM_004258294.1"/>
</dbReference>
<keyword evidence="1" id="KW-1133">Transmembrane helix</keyword>
<gene>
    <name evidence="3" type="ORF">EIN_129110</name>
</gene>
<sequence>MINMIFSLKLMIILFVVIPEVFSLKSNNSFRPNEVLKPPVCMTNFLALNYESKTIKTTLFECYSNIIDYKRVIKGYNLQSICFIDEHWINVNKSTHQINRCGEWMEIVGPSQFPIKCMIAGTFKLEENNSDLYNNSTAIAIGEHLFLKITGGLSLHDKDYVQATVTETDFDMGINPSLWVIKKNETHATLQFTDFNRPPEFIEINSRLIRKNYDDTFTVDKYKNKINIKLVSFGNEKVEFEGVDLTSIVRATATARFGHIDIGHCKYLANANILNEKTSHENNLFKWSLFQKQIDGSIEEIDIKNPILTTESGNDDVEIYFWYNTALLFSQDFFEFEAHFLSESDIEITKVKLLISKEIESGNNALTGNLVSDIKLFKVFKDNNTIYLKAPFDPSNFEFANTIGITLSTKSKSVITLKKAKLKRSAMFQNVTECEVEAFDCLHTECTVTNTSKDVGFHIWKDGCIPNCGVCLEGYLCTTAGTCEKESNNNLRSVGILLQTFFSIILFCFIFNSIK</sequence>
<keyword evidence="1" id="KW-0812">Transmembrane</keyword>
<organism evidence="3 4">
    <name type="scientific">Entamoeba invadens IP1</name>
    <dbReference type="NCBI Taxonomy" id="370355"/>
    <lineage>
        <taxon>Eukaryota</taxon>
        <taxon>Amoebozoa</taxon>
        <taxon>Evosea</taxon>
        <taxon>Archamoebae</taxon>
        <taxon>Mastigamoebida</taxon>
        <taxon>Entamoebidae</taxon>
        <taxon>Entamoeba</taxon>
    </lineage>
</organism>
<evidence type="ECO:0000256" key="2">
    <source>
        <dbReference type="SAM" id="SignalP"/>
    </source>
</evidence>
<reference evidence="3 4" key="1">
    <citation type="submission" date="2012-10" db="EMBL/GenBank/DDBJ databases">
        <authorList>
            <person name="Zafar N."/>
            <person name="Inman J."/>
            <person name="Hall N."/>
            <person name="Lorenzi H."/>
            <person name="Caler E."/>
        </authorList>
    </citation>
    <scope>NUCLEOTIDE SEQUENCE [LARGE SCALE GENOMIC DNA]</scope>
    <source>
        <strain evidence="3 4">IP1</strain>
    </source>
</reference>
<keyword evidence="2" id="KW-0732">Signal</keyword>
<dbReference type="GeneID" id="14890579"/>
<accession>L7FN89</accession>
<feature type="signal peptide" evidence="2">
    <location>
        <begin position="1"/>
        <end position="23"/>
    </location>
</feature>
<name>L7FN89_ENTIV</name>
<feature type="transmembrane region" description="Helical" evidence="1">
    <location>
        <begin position="494"/>
        <end position="514"/>
    </location>
</feature>
<evidence type="ECO:0000313" key="3">
    <source>
        <dbReference type="EMBL" id="ELP91571.1"/>
    </source>
</evidence>
<evidence type="ECO:0000313" key="4">
    <source>
        <dbReference type="Proteomes" id="UP000014680"/>
    </source>
</evidence>
<dbReference type="AlphaFoldDB" id="L7FN89"/>